<keyword evidence="4" id="KW-1185">Reference proteome</keyword>
<dbReference type="InterPro" id="IPR051083">
    <property type="entry name" value="GrpII_Intron_Splice-Mob/Def"/>
</dbReference>
<organism evidence="3 4">
    <name type="scientific">Snuella sedimenti</name>
    <dbReference type="NCBI Taxonomy" id="2798802"/>
    <lineage>
        <taxon>Bacteria</taxon>
        <taxon>Pseudomonadati</taxon>
        <taxon>Bacteroidota</taxon>
        <taxon>Flavobacteriia</taxon>
        <taxon>Flavobacteriales</taxon>
        <taxon>Flavobacteriaceae</taxon>
        <taxon>Snuella</taxon>
    </lineage>
</organism>
<protein>
    <submittedName>
        <fullName evidence="3">RNA-directed DNA polymerase</fullName>
    </submittedName>
</protein>
<dbReference type="EMBL" id="JAELVQ010000008">
    <property type="protein sequence ID" value="MBJ6368138.1"/>
    <property type="molecule type" value="Genomic_DNA"/>
</dbReference>
<gene>
    <name evidence="3" type="ORF">JF259_08555</name>
</gene>
<dbReference type="Pfam" id="PF00078">
    <property type="entry name" value="RVT_1"/>
    <property type="match status" value="1"/>
</dbReference>
<reference evidence="3" key="1">
    <citation type="submission" date="2020-12" db="EMBL/GenBank/DDBJ databases">
        <title>Snuella sp. nov., isolated from sediment in Incheon.</title>
        <authorList>
            <person name="Kim W."/>
        </authorList>
    </citation>
    <scope>NUCLEOTIDE SEQUENCE</scope>
    <source>
        <strain evidence="3">CAU 1569</strain>
    </source>
</reference>
<comment type="similarity">
    <text evidence="1">Belongs to the bacterial reverse transcriptase family.</text>
</comment>
<proteinExistence type="inferred from homology"/>
<accession>A0A8J7J439</accession>
<evidence type="ECO:0000313" key="3">
    <source>
        <dbReference type="EMBL" id="MBJ6368138.1"/>
    </source>
</evidence>
<keyword evidence="3" id="KW-0808">Transferase</keyword>
<dbReference type="CDD" id="cd01646">
    <property type="entry name" value="RT_Bac_retron_I"/>
    <property type="match status" value="1"/>
</dbReference>
<dbReference type="AlphaFoldDB" id="A0A8J7J439"/>
<dbReference type="GO" id="GO:0003964">
    <property type="term" value="F:RNA-directed DNA polymerase activity"/>
    <property type="evidence" value="ECO:0007669"/>
    <property type="project" value="UniProtKB-KW"/>
</dbReference>
<evidence type="ECO:0000313" key="4">
    <source>
        <dbReference type="Proteomes" id="UP000610931"/>
    </source>
</evidence>
<evidence type="ECO:0000259" key="2">
    <source>
        <dbReference type="PROSITE" id="PS50878"/>
    </source>
</evidence>
<dbReference type="PANTHER" id="PTHR34047:SF8">
    <property type="entry name" value="PROTEIN YKFC"/>
    <property type="match status" value="1"/>
</dbReference>
<dbReference type="Proteomes" id="UP000610931">
    <property type="component" value="Unassembled WGS sequence"/>
</dbReference>
<feature type="domain" description="Reverse transcriptase" evidence="2">
    <location>
        <begin position="60"/>
        <end position="318"/>
    </location>
</feature>
<keyword evidence="3" id="KW-0695">RNA-directed DNA polymerase</keyword>
<sequence>MLTDRFNKLRKTELDKVFGKLEIINIWRSIVKNQLRKLDIQDLYDFYDFNYNIDERALAIRTEILNGNYQVIKPIIYRLEKKLGICRHIVIPQPQDALVLQVLTEQLNSEIIGKMPSENSFYSQDKHNMKYPHDLDTEYGVNWQKQWKKLQKLIYQFSESKELLVVTDLSNYFDSIDISVLRNQISNIVDDKEVLLDLLFKIIENISWNPDYLKYTGRGLPTSNLEGIRLLAHSFLFEFDAILKEKTNNSFTRWMDDVVIGVNSRQEAIEMLSSSSDVLKSRGLALNLAKTDIYDSEKAEFHFQIDQNKYLDSIDYNIKPRTSKYNLKTSELKREFKKHLKETKAKYSEKITKRYVTAFGKFKSEKLLSEVALLYNERPGIRGNLLIYLSELGYKKKTSDTVINIIKNLNVYDDISLFQVCKLVTDWDIPDNESSLEFLRTFEIEIKSISQRRKNPFDFYCLIWFKSKYEHPDSLLRFIKDYENIWKSEPFLRRQVTASLSRAYMINPSKVTTILKQQISTGIPQIVSLSSQLLSFSSFENLPSRIHLYLFPTHKQKRYPLSKFLVLCSLLNSEKIRTNEIIKSKVKEYIVDDYQKKWIEAQYNIR</sequence>
<dbReference type="PANTHER" id="PTHR34047">
    <property type="entry name" value="NUCLEAR INTRON MATURASE 1, MITOCHONDRIAL-RELATED"/>
    <property type="match status" value="1"/>
</dbReference>
<keyword evidence="3" id="KW-0548">Nucleotidyltransferase</keyword>
<dbReference type="InterPro" id="IPR000477">
    <property type="entry name" value="RT_dom"/>
</dbReference>
<comment type="caution">
    <text evidence="3">The sequence shown here is derived from an EMBL/GenBank/DDBJ whole genome shotgun (WGS) entry which is preliminary data.</text>
</comment>
<name>A0A8J7J439_9FLAO</name>
<dbReference type="PROSITE" id="PS50878">
    <property type="entry name" value="RT_POL"/>
    <property type="match status" value="1"/>
</dbReference>
<evidence type="ECO:0000256" key="1">
    <source>
        <dbReference type="ARBA" id="ARBA00034120"/>
    </source>
</evidence>
<dbReference type="RefSeq" id="WP_199114900.1">
    <property type="nucleotide sequence ID" value="NZ_JAELVQ010000008.1"/>
</dbReference>